<keyword evidence="9 14" id="KW-0238">DNA-binding</keyword>
<dbReference type="PANTHER" id="PTHR30153:SF2">
    <property type="entry name" value="REPLICATIVE DNA HELICASE"/>
    <property type="match status" value="1"/>
</dbReference>
<reference evidence="16" key="2">
    <citation type="submission" date="2020-09" db="EMBL/GenBank/DDBJ databases">
        <authorList>
            <person name="Sun Q."/>
            <person name="Kim S."/>
        </authorList>
    </citation>
    <scope>NUCLEOTIDE SEQUENCE</scope>
    <source>
        <strain evidence="16">KCTC 32513</strain>
    </source>
</reference>
<proteinExistence type="inferred from homology"/>
<evidence type="ECO:0000256" key="10">
    <source>
        <dbReference type="ARBA" id="ARBA00023235"/>
    </source>
</evidence>
<evidence type="ECO:0000256" key="7">
    <source>
        <dbReference type="ARBA" id="ARBA00022806"/>
    </source>
</evidence>
<evidence type="ECO:0000256" key="6">
    <source>
        <dbReference type="ARBA" id="ARBA00022801"/>
    </source>
</evidence>
<dbReference type="NCBIfam" id="TIGR00665">
    <property type="entry name" value="DnaB"/>
    <property type="match status" value="1"/>
</dbReference>
<dbReference type="GO" id="GO:0005524">
    <property type="term" value="F:ATP binding"/>
    <property type="evidence" value="ECO:0007669"/>
    <property type="project" value="UniProtKB-UniRule"/>
</dbReference>
<dbReference type="InterPro" id="IPR003593">
    <property type="entry name" value="AAA+_ATPase"/>
</dbReference>
<dbReference type="PROSITE" id="PS51199">
    <property type="entry name" value="SF4_HELICASE"/>
    <property type="match status" value="1"/>
</dbReference>
<dbReference type="Pfam" id="PF00772">
    <property type="entry name" value="DnaB"/>
    <property type="match status" value="1"/>
</dbReference>
<dbReference type="NCBIfam" id="NF006606">
    <property type="entry name" value="PRK09165.1"/>
    <property type="match status" value="1"/>
</dbReference>
<keyword evidence="6 14" id="KW-0378">Hydrolase</keyword>
<evidence type="ECO:0000256" key="5">
    <source>
        <dbReference type="ARBA" id="ARBA00022741"/>
    </source>
</evidence>
<keyword evidence="17" id="KW-1185">Reference proteome</keyword>
<comment type="subunit">
    <text evidence="2">Homohexamer.</text>
</comment>
<dbReference type="GO" id="GO:0005829">
    <property type="term" value="C:cytosol"/>
    <property type="evidence" value="ECO:0007669"/>
    <property type="project" value="TreeGrafter"/>
</dbReference>
<evidence type="ECO:0000256" key="12">
    <source>
        <dbReference type="ARBA" id="ARBA00048954"/>
    </source>
</evidence>
<name>A0A8J3CMW4_9PROT</name>
<dbReference type="Gene3D" id="1.10.860.10">
    <property type="entry name" value="DNAb Helicase, Chain A"/>
    <property type="match status" value="1"/>
</dbReference>
<protein>
    <recommendedName>
        <fullName evidence="13 14">Replicative DNA helicase</fullName>
        <ecNumber evidence="13 14">5.6.2.3</ecNumber>
    </recommendedName>
</protein>
<organism evidence="16 17">
    <name type="scientific">Algimonas arctica</name>
    <dbReference type="NCBI Taxonomy" id="1479486"/>
    <lineage>
        <taxon>Bacteria</taxon>
        <taxon>Pseudomonadati</taxon>
        <taxon>Pseudomonadota</taxon>
        <taxon>Alphaproteobacteria</taxon>
        <taxon>Maricaulales</taxon>
        <taxon>Robiginitomaculaceae</taxon>
        <taxon>Algimonas</taxon>
    </lineage>
</organism>
<evidence type="ECO:0000256" key="8">
    <source>
        <dbReference type="ARBA" id="ARBA00022840"/>
    </source>
</evidence>
<dbReference type="InterPro" id="IPR036185">
    <property type="entry name" value="DNA_heli_DnaB-like_N_sf"/>
</dbReference>
<dbReference type="EMBL" id="BMZH01000001">
    <property type="protein sequence ID" value="GHA81472.1"/>
    <property type="molecule type" value="Genomic_DNA"/>
</dbReference>
<comment type="caution">
    <text evidence="16">The sequence shown here is derived from an EMBL/GenBank/DDBJ whole genome shotgun (WGS) entry which is preliminary data.</text>
</comment>
<accession>A0A8J3CMW4</accession>
<evidence type="ECO:0000256" key="3">
    <source>
        <dbReference type="ARBA" id="ARBA00022515"/>
    </source>
</evidence>
<evidence type="ECO:0000256" key="13">
    <source>
        <dbReference type="NCBIfam" id="TIGR00665"/>
    </source>
</evidence>
<gene>
    <name evidence="16" type="ORF">GCM10009069_00610</name>
</gene>
<evidence type="ECO:0000313" key="16">
    <source>
        <dbReference type="EMBL" id="GHA81472.1"/>
    </source>
</evidence>
<evidence type="ECO:0000256" key="11">
    <source>
        <dbReference type="ARBA" id="ARBA00044932"/>
    </source>
</evidence>
<dbReference type="InterPro" id="IPR016136">
    <property type="entry name" value="DNA_helicase_N/primase_C"/>
</dbReference>
<evidence type="ECO:0000256" key="2">
    <source>
        <dbReference type="ARBA" id="ARBA00011643"/>
    </source>
</evidence>
<dbReference type="InterPro" id="IPR027417">
    <property type="entry name" value="P-loop_NTPase"/>
</dbReference>
<evidence type="ECO:0000256" key="9">
    <source>
        <dbReference type="ARBA" id="ARBA00023125"/>
    </source>
</evidence>
<reference evidence="16" key="1">
    <citation type="journal article" date="2014" name="Int. J. Syst. Evol. Microbiol.">
        <title>Complete genome sequence of Corynebacterium casei LMG S-19264T (=DSM 44701T), isolated from a smear-ripened cheese.</title>
        <authorList>
            <consortium name="US DOE Joint Genome Institute (JGI-PGF)"/>
            <person name="Walter F."/>
            <person name="Albersmeier A."/>
            <person name="Kalinowski J."/>
            <person name="Ruckert C."/>
        </authorList>
    </citation>
    <scope>NUCLEOTIDE SEQUENCE</scope>
    <source>
        <strain evidence="16">KCTC 32513</strain>
    </source>
</reference>
<dbReference type="GO" id="GO:0006269">
    <property type="term" value="P:DNA replication, synthesis of primer"/>
    <property type="evidence" value="ECO:0007669"/>
    <property type="project" value="UniProtKB-UniRule"/>
</dbReference>
<evidence type="ECO:0000313" key="17">
    <source>
        <dbReference type="Proteomes" id="UP000634004"/>
    </source>
</evidence>
<dbReference type="AlphaFoldDB" id="A0A8J3CMW4"/>
<keyword evidence="3 14" id="KW-0639">Primosome</keyword>
<evidence type="ECO:0000256" key="1">
    <source>
        <dbReference type="ARBA" id="ARBA00008428"/>
    </source>
</evidence>
<dbReference type="Gene3D" id="3.40.50.300">
    <property type="entry name" value="P-loop containing nucleotide triphosphate hydrolases"/>
    <property type="match status" value="1"/>
</dbReference>
<dbReference type="Pfam" id="PF03796">
    <property type="entry name" value="DnaB_C"/>
    <property type="match status" value="1"/>
</dbReference>
<evidence type="ECO:0000256" key="4">
    <source>
        <dbReference type="ARBA" id="ARBA00022705"/>
    </source>
</evidence>
<comment type="catalytic activity">
    <reaction evidence="12 14">
        <text>ATP + H2O = ADP + phosphate + H(+)</text>
        <dbReference type="Rhea" id="RHEA:13065"/>
        <dbReference type="ChEBI" id="CHEBI:15377"/>
        <dbReference type="ChEBI" id="CHEBI:15378"/>
        <dbReference type="ChEBI" id="CHEBI:30616"/>
        <dbReference type="ChEBI" id="CHEBI:43474"/>
        <dbReference type="ChEBI" id="CHEBI:456216"/>
        <dbReference type="EC" id="5.6.2.3"/>
    </reaction>
</comment>
<keyword evidence="5 14" id="KW-0547">Nucleotide-binding</keyword>
<dbReference type="EC" id="5.6.2.3" evidence="13 14"/>
<dbReference type="GO" id="GO:0003677">
    <property type="term" value="F:DNA binding"/>
    <property type="evidence" value="ECO:0007669"/>
    <property type="project" value="UniProtKB-UniRule"/>
</dbReference>
<keyword evidence="10" id="KW-0413">Isomerase</keyword>
<dbReference type="GO" id="GO:1990077">
    <property type="term" value="C:primosome complex"/>
    <property type="evidence" value="ECO:0007669"/>
    <property type="project" value="UniProtKB-UniRule"/>
</dbReference>
<keyword evidence="7 14" id="KW-0347">Helicase</keyword>
<dbReference type="GO" id="GO:0043139">
    <property type="term" value="F:5'-3' DNA helicase activity"/>
    <property type="evidence" value="ECO:0007669"/>
    <property type="project" value="UniProtKB-EC"/>
</dbReference>
<feature type="domain" description="SF4 helicase" evidence="15">
    <location>
        <begin position="205"/>
        <end position="505"/>
    </location>
</feature>
<dbReference type="SUPFAM" id="SSF52540">
    <property type="entry name" value="P-loop containing nucleoside triphosphate hydrolases"/>
    <property type="match status" value="1"/>
</dbReference>
<dbReference type="InterPro" id="IPR007693">
    <property type="entry name" value="DNA_helicase_DnaB-like_N"/>
</dbReference>
<dbReference type="InterPro" id="IPR007692">
    <property type="entry name" value="DNA_helicase_DnaB"/>
</dbReference>
<dbReference type="CDD" id="cd00984">
    <property type="entry name" value="DnaB_C"/>
    <property type="match status" value="1"/>
</dbReference>
<sequence>MSDIPDMPDYAPIDPSMMEGQMMDGFEEELDTTPHSMEAEQALLGALLYDNEIYHRVSSIVEAKHFYNPVHVNMYRAMASLIEHGKLADAIVIKNRFAKDDALSDIGGVEYLALLLEQAPPGSTAPEYAKLIFDMAMRRELIRLGDTMKELAKDQNSEDDASKQIQQAEMQLYNLAEIGGTQTGFVSFEDALIDSIEMATAAYQRKGTLSGIATGLDDLDAQLGGLHKSDLLILAGRPSMGKSSLALNIAFHVAKQHKVEKDENGVEKTMNGGIVGVYSLEMSSEQLATRLLAEHSMVPSHHIRRGDINPEQYEHLRDAADEISRIPLHIDDTGGLSIGAMAARARRLKRMKGLDLIVVDYLQLLTGGAAMNSSTNRVQEVTMITQGLKALAKELNVPVLALAQLSRQVEQREDKRPQLSDLRESGSIEQDADVVMFIYRDEYYLAREQPDDDDPEAVMKWQAKMDNSVGKAEVLIQKQRHGPIGSVMLSFTPELTKFGNLAQDNGGGYTEF</sequence>
<keyword evidence="8 14" id="KW-0067">ATP-binding</keyword>
<dbReference type="SUPFAM" id="SSF48024">
    <property type="entry name" value="N-terminal domain of DnaB helicase"/>
    <property type="match status" value="1"/>
</dbReference>
<evidence type="ECO:0000256" key="14">
    <source>
        <dbReference type="RuleBase" id="RU362085"/>
    </source>
</evidence>
<evidence type="ECO:0000259" key="15">
    <source>
        <dbReference type="PROSITE" id="PS51199"/>
    </source>
</evidence>
<dbReference type="Proteomes" id="UP000634004">
    <property type="component" value="Unassembled WGS sequence"/>
</dbReference>
<dbReference type="InterPro" id="IPR007694">
    <property type="entry name" value="DNA_helicase_DnaB-like_C"/>
</dbReference>
<comment type="similarity">
    <text evidence="1 14">Belongs to the helicase family. DnaB subfamily.</text>
</comment>
<keyword evidence="4 14" id="KW-0235">DNA replication</keyword>
<dbReference type="SMART" id="SM00382">
    <property type="entry name" value="AAA"/>
    <property type="match status" value="1"/>
</dbReference>
<dbReference type="PANTHER" id="PTHR30153">
    <property type="entry name" value="REPLICATIVE DNA HELICASE DNAB"/>
    <property type="match status" value="1"/>
</dbReference>
<dbReference type="GO" id="GO:0016787">
    <property type="term" value="F:hydrolase activity"/>
    <property type="evidence" value="ECO:0007669"/>
    <property type="project" value="UniProtKB-KW"/>
</dbReference>
<comment type="function">
    <text evidence="11 14">The main replicative DNA helicase, it participates in initiation and elongation during chromosome replication. Travels ahead of the DNA replisome, separating dsDNA into templates for DNA synthesis. A processive ATP-dependent 5'-3' DNA helicase it has DNA-dependent ATPase activity.</text>
</comment>